<accession>A0A6C0KYZ0</accession>
<proteinExistence type="predicted"/>
<dbReference type="EMBL" id="MN741026">
    <property type="protein sequence ID" value="QHU23185.1"/>
    <property type="molecule type" value="Genomic_DNA"/>
</dbReference>
<feature type="region of interest" description="Disordered" evidence="1">
    <location>
        <begin position="124"/>
        <end position="175"/>
    </location>
</feature>
<sequence>MKITKININGTMDDISVSFTKKTIQKVLEKISTFKGITELYKWVNDNKIISCYGWYEGEAGFENKHDLIPNGSSSFCDEDSSEKLLFGDLFMVCYDKQKDKYIDFCVSDYGAFYELMFEGFDDCENSEEESDEEEPNTDDEEFIDDDLEEDGDYHEYGSDDELDEDENDYSDGSC</sequence>
<dbReference type="AlphaFoldDB" id="A0A6C0KYZ0"/>
<name>A0A6C0KYZ0_9ZZZZ</name>
<evidence type="ECO:0000256" key="1">
    <source>
        <dbReference type="SAM" id="MobiDB-lite"/>
    </source>
</evidence>
<evidence type="ECO:0000313" key="2">
    <source>
        <dbReference type="EMBL" id="QHU23185.1"/>
    </source>
</evidence>
<reference evidence="2" key="1">
    <citation type="journal article" date="2020" name="Nature">
        <title>Giant virus diversity and host interactions through global metagenomics.</title>
        <authorList>
            <person name="Schulz F."/>
            <person name="Roux S."/>
            <person name="Paez-Espino D."/>
            <person name="Jungbluth S."/>
            <person name="Walsh D.A."/>
            <person name="Denef V.J."/>
            <person name="McMahon K.D."/>
            <person name="Konstantinidis K.T."/>
            <person name="Eloe-Fadrosh E.A."/>
            <person name="Kyrpides N.C."/>
            <person name="Woyke T."/>
        </authorList>
    </citation>
    <scope>NUCLEOTIDE SEQUENCE</scope>
    <source>
        <strain evidence="2">GVMAG-S-ERX555907-94</strain>
    </source>
</reference>
<protein>
    <submittedName>
        <fullName evidence="2">Uncharacterized protein</fullName>
    </submittedName>
</protein>
<organism evidence="2">
    <name type="scientific">viral metagenome</name>
    <dbReference type="NCBI Taxonomy" id="1070528"/>
    <lineage>
        <taxon>unclassified sequences</taxon>
        <taxon>metagenomes</taxon>
        <taxon>organismal metagenomes</taxon>
    </lineage>
</organism>